<evidence type="ECO:0000256" key="1">
    <source>
        <dbReference type="SAM" id="MobiDB-lite"/>
    </source>
</evidence>
<gene>
    <name evidence="2" type="primary">ORF31106</name>
</gene>
<protein>
    <submittedName>
        <fullName evidence="2">Uncharacterized protein</fullName>
    </submittedName>
</protein>
<feature type="non-terminal residue" evidence="2">
    <location>
        <position position="80"/>
    </location>
</feature>
<dbReference type="EMBL" id="HACG01010938">
    <property type="protein sequence ID" value="CEK57803.1"/>
    <property type="molecule type" value="Transcribed_RNA"/>
</dbReference>
<organism evidence="2">
    <name type="scientific">Arion vulgaris</name>
    <dbReference type="NCBI Taxonomy" id="1028688"/>
    <lineage>
        <taxon>Eukaryota</taxon>
        <taxon>Metazoa</taxon>
        <taxon>Spiralia</taxon>
        <taxon>Lophotrochozoa</taxon>
        <taxon>Mollusca</taxon>
        <taxon>Gastropoda</taxon>
        <taxon>Heterobranchia</taxon>
        <taxon>Euthyneura</taxon>
        <taxon>Panpulmonata</taxon>
        <taxon>Eupulmonata</taxon>
        <taxon>Stylommatophora</taxon>
        <taxon>Helicina</taxon>
        <taxon>Arionoidea</taxon>
        <taxon>Arionidae</taxon>
        <taxon>Arion</taxon>
    </lineage>
</organism>
<feature type="region of interest" description="Disordered" evidence="1">
    <location>
        <begin position="32"/>
        <end position="80"/>
    </location>
</feature>
<feature type="compositionally biased region" description="Basic and acidic residues" evidence="1">
    <location>
        <begin position="37"/>
        <end position="48"/>
    </location>
</feature>
<sequence length="80" mass="9018">MASNLKKAGSVIRNSFRSKRYIIFDAEENNYILSPQKPEKRPDRDSNGLRKSFRSRKSNNVPLSASSSDENENVSSLANV</sequence>
<name>A0A0B6YNI4_9EUPU</name>
<accession>A0A0B6YNI4</accession>
<evidence type="ECO:0000313" key="2">
    <source>
        <dbReference type="EMBL" id="CEK57803.1"/>
    </source>
</evidence>
<reference evidence="2" key="1">
    <citation type="submission" date="2014-12" db="EMBL/GenBank/DDBJ databases">
        <title>Insight into the proteome of Arion vulgaris.</title>
        <authorList>
            <person name="Aradska J."/>
            <person name="Bulat T."/>
            <person name="Smidak R."/>
            <person name="Sarate P."/>
            <person name="Gangsoo J."/>
            <person name="Sialana F."/>
            <person name="Bilban M."/>
            <person name="Lubec G."/>
        </authorList>
    </citation>
    <scope>NUCLEOTIDE SEQUENCE</scope>
    <source>
        <tissue evidence="2">Skin</tissue>
    </source>
</reference>
<proteinExistence type="predicted"/>
<feature type="compositionally biased region" description="Polar residues" evidence="1">
    <location>
        <begin position="58"/>
        <end position="80"/>
    </location>
</feature>
<dbReference type="AlphaFoldDB" id="A0A0B6YNI4"/>